<dbReference type="RefSeq" id="WP_098460652.1">
    <property type="nucleotide sequence ID" value="NZ_PDJC01000001.1"/>
</dbReference>
<dbReference type="Gene3D" id="3.90.1690.10">
    <property type="entry name" value="phage-related protein like domain"/>
    <property type="match status" value="1"/>
</dbReference>
<dbReference type="Proteomes" id="UP000226079">
    <property type="component" value="Unassembled WGS sequence"/>
</dbReference>
<dbReference type="OrthoDB" id="4530824at2"/>
<protein>
    <recommendedName>
        <fullName evidence="3">HK97 family phage major capsid protein</fullName>
    </recommendedName>
</protein>
<gene>
    <name evidence="1" type="ORF">ATK74_1758</name>
</gene>
<organism evidence="1 2">
    <name type="scientific">Propionicimonas paludicola</name>
    <dbReference type="NCBI Taxonomy" id="185243"/>
    <lineage>
        <taxon>Bacteria</taxon>
        <taxon>Bacillati</taxon>
        <taxon>Actinomycetota</taxon>
        <taxon>Actinomycetes</taxon>
        <taxon>Propionibacteriales</taxon>
        <taxon>Nocardioidaceae</taxon>
        <taxon>Propionicimonas</taxon>
    </lineage>
</organism>
<dbReference type="AlphaFoldDB" id="A0A2A9CT19"/>
<evidence type="ECO:0008006" key="3">
    <source>
        <dbReference type="Google" id="ProtNLM"/>
    </source>
</evidence>
<evidence type="ECO:0000313" key="1">
    <source>
        <dbReference type="EMBL" id="PFG17195.1"/>
    </source>
</evidence>
<dbReference type="Pfam" id="PF25209">
    <property type="entry name" value="Phage_capsid_4"/>
    <property type="match status" value="1"/>
</dbReference>
<dbReference type="EMBL" id="PDJC01000001">
    <property type="protein sequence ID" value="PFG17195.1"/>
    <property type="molecule type" value="Genomic_DNA"/>
</dbReference>
<evidence type="ECO:0000313" key="2">
    <source>
        <dbReference type="Proteomes" id="UP000226079"/>
    </source>
</evidence>
<proteinExistence type="predicted"/>
<comment type="caution">
    <text evidence="1">The sequence shown here is derived from an EMBL/GenBank/DDBJ whole genome shotgun (WGS) entry which is preliminary data.</text>
</comment>
<keyword evidence="2" id="KW-1185">Reference proteome</keyword>
<name>A0A2A9CT19_9ACTN</name>
<accession>A0A2A9CT19</accession>
<reference evidence="1 2" key="1">
    <citation type="submission" date="2017-10" db="EMBL/GenBank/DDBJ databases">
        <title>Sequencing the genomes of 1000 actinobacteria strains.</title>
        <authorList>
            <person name="Klenk H.-P."/>
        </authorList>
    </citation>
    <scope>NUCLEOTIDE SEQUENCE [LARGE SCALE GENOMIC DNA]</scope>
    <source>
        <strain evidence="1 2">DSM 15597</strain>
    </source>
</reference>
<sequence>MSTFPPGTVTISGTNLTASYFLSQPNFVARRLRELADLRYVGSNLLRGRAATTGGAVGYEVAGESIFADSAPEVVAPGGEYTLTTTGAGTPAVAKVSKYGKDSLVTDEDVKRRNMDPVNRGLNKLANSCGLIVDQAVGSAIASAVTATVAAAAKWNLSATETILLDVMLAQASITGQNLGYQPDTLLVSDVVWAWMTSNKGIAALMARENLNNPVYTGRFQNLAGLDVVHVPVANMPGGVGTNAWVLDTTNLGFIAKEDLGGGYLPAGDLVESKTIREDLNDGWRLRARVNFAAAVTDPLAGYKITTVA</sequence>
<dbReference type="InterPro" id="IPR053738">
    <property type="entry name" value="Lambda_capsid_assembly"/>
</dbReference>